<evidence type="ECO:0000256" key="1">
    <source>
        <dbReference type="ARBA" id="ARBA00022553"/>
    </source>
</evidence>
<dbReference type="AlphaFoldDB" id="A0A2S5SUQ0"/>
<evidence type="ECO:0000256" key="2">
    <source>
        <dbReference type="PROSITE-ProRule" id="PRU00169"/>
    </source>
</evidence>
<keyword evidence="1 2" id="KW-0597">Phosphoprotein</keyword>
<dbReference type="PANTHER" id="PTHR44591:SF3">
    <property type="entry name" value="RESPONSE REGULATORY DOMAIN-CONTAINING PROTEIN"/>
    <property type="match status" value="1"/>
</dbReference>
<dbReference type="InterPro" id="IPR011006">
    <property type="entry name" value="CheY-like_superfamily"/>
</dbReference>
<dbReference type="InterPro" id="IPR001789">
    <property type="entry name" value="Sig_transdc_resp-reg_receiver"/>
</dbReference>
<keyword evidence="5" id="KW-1185">Reference proteome</keyword>
<dbReference type="PANTHER" id="PTHR44591">
    <property type="entry name" value="STRESS RESPONSE REGULATOR PROTEIN 1"/>
    <property type="match status" value="1"/>
</dbReference>
<dbReference type="PROSITE" id="PS50110">
    <property type="entry name" value="RESPONSE_REGULATORY"/>
    <property type="match status" value="1"/>
</dbReference>
<gene>
    <name evidence="4" type="ORF">C1704_09940</name>
</gene>
<comment type="caution">
    <text evidence="4">The sequence shown here is derived from an EMBL/GenBank/DDBJ whole genome shotgun (WGS) entry which is preliminary data.</text>
</comment>
<dbReference type="OrthoDB" id="8562345at2"/>
<feature type="modified residue" description="4-aspartylphosphate" evidence="2">
    <location>
        <position position="70"/>
    </location>
</feature>
<evidence type="ECO:0000313" key="4">
    <source>
        <dbReference type="EMBL" id="PPE66287.1"/>
    </source>
</evidence>
<dbReference type="SMART" id="SM00448">
    <property type="entry name" value="REC"/>
    <property type="match status" value="1"/>
</dbReference>
<reference evidence="4 5" key="1">
    <citation type="submission" date="2018-02" db="EMBL/GenBank/DDBJ databases">
        <title>Reclassifiation of [Polyangium] brachysporum DSM 7029 as Guopingzhaonella breviflexa gen. nov., sp. nov., a member of the family Comamonadaceae.</title>
        <authorList>
            <person name="Tang B."/>
        </authorList>
    </citation>
    <scope>NUCLEOTIDE SEQUENCE [LARGE SCALE GENOMIC DNA]</scope>
    <source>
        <strain evidence="4 5">BCRC 80649</strain>
    </source>
</reference>
<dbReference type="EMBL" id="PSNX01000008">
    <property type="protein sequence ID" value="PPE66287.1"/>
    <property type="molecule type" value="Genomic_DNA"/>
</dbReference>
<proteinExistence type="predicted"/>
<dbReference type="GO" id="GO:0000160">
    <property type="term" value="P:phosphorelay signal transduction system"/>
    <property type="evidence" value="ECO:0007669"/>
    <property type="project" value="InterPro"/>
</dbReference>
<dbReference type="RefSeq" id="WP_104302570.1">
    <property type="nucleotide sequence ID" value="NZ_PSNX01000008.1"/>
</dbReference>
<name>A0A2S5SUQ0_9BURK</name>
<feature type="domain" description="Response regulatory" evidence="3">
    <location>
        <begin position="19"/>
        <end position="135"/>
    </location>
</feature>
<organism evidence="4 5">
    <name type="scientific">Caldimonas caldifontis</name>
    <dbReference type="NCBI Taxonomy" id="1452508"/>
    <lineage>
        <taxon>Bacteria</taxon>
        <taxon>Pseudomonadati</taxon>
        <taxon>Pseudomonadota</taxon>
        <taxon>Betaproteobacteria</taxon>
        <taxon>Burkholderiales</taxon>
        <taxon>Sphaerotilaceae</taxon>
        <taxon>Caldimonas</taxon>
    </lineage>
</organism>
<dbReference type="Pfam" id="PF00072">
    <property type="entry name" value="Response_reg"/>
    <property type="match status" value="1"/>
</dbReference>
<dbReference type="InterPro" id="IPR050595">
    <property type="entry name" value="Bact_response_regulator"/>
</dbReference>
<accession>A0A2S5SUQ0</accession>
<protein>
    <submittedName>
        <fullName evidence="4">Response regulator</fullName>
    </submittedName>
</protein>
<dbReference type="Proteomes" id="UP000238605">
    <property type="component" value="Unassembled WGS sequence"/>
</dbReference>
<evidence type="ECO:0000313" key="5">
    <source>
        <dbReference type="Proteomes" id="UP000238605"/>
    </source>
</evidence>
<evidence type="ECO:0000259" key="3">
    <source>
        <dbReference type="PROSITE" id="PS50110"/>
    </source>
</evidence>
<sequence>MNATPSTFSAARTPPRVRAVLVIEDSALIRERLVELVHSCEGFLVTVQADTEAAAVAALQDHRFDAVVVDLQLREGSGFGVLQVLQQMQPRPLTMVLTNTATRAARQRCAALGVQHFFDKSYEFDRVALALDALRQPDHPGKTP</sequence>
<dbReference type="CDD" id="cd00156">
    <property type="entry name" value="REC"/>
    <property type="match status" value="1"/>
</dbReference>
<dbReference type="SUPFAM" id="SSF52172">
    <property type="entry name" value="CheY-like"/>
    <property type="match status" value="1"/>
</dbReference>
<dbReference type="Gene3D" id="3.40.50.2300">
    <property type="match status" value="1"/>
</dbReference>